<dbReference type="Proteomes" id="UP001143910">
    <property type="component" value="Unassembled WGS sequence"/>
</dbReference>
<sequence length="189" mass="20125">MCSNAKCALGKDCSVQTAASVNNKLLSVILTRRKNGVNGFKDCYAATDNIINQCVYGEHKLNGRWEFAGQTFTMTSDLVDTTPPPQGCNVAKYCNYTFKNDNCRITTWKGDGNVPVFFECVNSKGCTGGAQCINGLCCDADKLVLGASLCPTVNDLQKCGGYQRSTGGAGRAAWVPPHTDIPAGLKCGC</sequence>
<evidence type="ECO:0000313" key="1">
    <source>
        <dbReference type="EMBL" id="KAJ2974367.1"/>
    </source>
</evidence>
<proteinExistence type="predicted"/>
<dbReference type="EMBL" id="JANJQO010000838">
    <property type="protein sequence ID" value="KAJ2974367.1"/>
    <property type="molecule type" value="Genomic_DNA"/>
</dbReference>
<gene>
    <name evidence="1" type="ORF">NQ176_g6095</name>
</gene>
<accession>A0ACC1N556</accession>
<name>A0ACC1N556_9HYPO</name>
<comment type="caution">
    <text evidence="1">The sequence shown here is derived from an EMBL/GenBank/DDBJ whole genome shotgun (WGS) entry which is preliminary data.</text>
</comment>
<protein>
    <submittedName>
        <fullName evidence="1">Uncharacterized protein</fullName>
    </submittedName>
</protein>
<evidence type="ECO:0000313" key="2">
    <source>
        <dbReference type="Proteomes" id="UP001143910"/>
    </source>
</evidence>
<organism evidence="1 2">
    <name type="scientific">Zarea fungicola</name>
    <dbReference type="NCBI Taxonomy" id="93591"/>
    <lineage>
        <taxon>Eukaryota</taxon>
        <taxon>Fungi</taxon>
        <taxon>Dikarya</taxon>
        <taxon>Ascomycota</taxon>
        <taxon>Pezizomycotina</taxon>
        <taxon>Sordariomycetes</taxon>
        <taxon>Hypocreomycetidae</taxon>
        <taxon>Hypocreales</taxon>
        <taxon>Cordycipitaceae</taxon>
        <taxon>Zarea</taxon>
    </lineage>
</organism>
<reference evidence="1" key="1">
    <citation type="submission" date="2022-08" db="EMBL/GenBank/DDBJ databases">
        <title>Genome Sequence of Lecanicillium fungicola.</title>
        <authorList>
            <person name="Buettner E."/>
        </authorList>
    </citation>
    <scope>NUCLEOTIDE SEQUENCE</scope>
    <source>
        <strain evidence="1">Babe33</strain>
    </source>
</reference>
<keyword evidence="2" id="KW-1185">Reference proteome</keyword>